<keyword evidence="3" id="KW-1185">Reference proteome</keyword>
<evidence type="ECO:0000313" key="2">
    <source>
        <dbReference type="EMBL" id="CZT07623.1"/>
    </source>
</evidence>
<accession>A0A1E1LAQ2</accession>
<feature type="compositionally biased region" description="Basic and acidic residues" evidence="1">
    <location>
        <begin position="111"/>
        <end position="121"/>
    </location>
</feature>
<gene>
    <name evidence="2" type="ORF">RCO7_10248</name>
</gene>
<dbReference type="STRING" id="914237.A0A1E1LAQ2"/>
<sequence length="121" mass="13777">MADDIIDRIRSHIQEVLRIVLDNHDRTLRELNEIVDQTNKGGQPLSPIHIEFERVRRSGRTSTKRTYENMQCAKNTSSRQTKKHKGTVEEVSTDSSPTKVFGSDESVNKSAGKEPASDERR</sequence>
<feature type="compositionally biased region" description="Polar residues" evidence="1">
    <location>
        <begin position="68"/>
        <end position="79"/>
    </location>
</feature>
<dbReference type="Proteomes" id="UP000178129">
    <property type="component" value="Unassembled WGS sequence"/>
</dbReference>
<feature type="region of interest" description="Disordered" evidence="1">
    <location>
        <begin position="56"/>
        <end position="121"/>
    </location>
</feature>
<name>A0A1E1LAQ2_9HELO</name>
<evidence type="ECO:0000313" key="3">
    <source>
        <dbReference type="Proteomes" id="UP000178129"/>
    </source>
</evidence>
<evidence type="ECO:0000256" key="1">
    <source>
        <dbReference type="SAM" id="MobiDB-lite"/>
    </source>
</evidence>
<organism evidence="2 3">
    <name type="scientific">Rhynchosporium graminicola</name>
    <dbReference type="NCBI Taxonomy" id="2792576"/>
    <lineage>
        <taxon>Eukaryota</taxon>
        <taxon>Fungi</taxon>
        <taxon>Dikarya</taxon>
        <taxon>Ascomycota</taxon>
        <taxon>Pezizomycotina</taxon>
        <taxon>Leotiomycetes</taxon>
        <taxon>Helotiales</taxon>
        <taxon>Ploettnerulaceae</taxon>
        <taxon>Rhynchosporium</taxon>
    </lineage>
</organism>
<comment type="caution">
    <text evidence="2">The sequence shown here is derived from an EMBL/GenBank/DDBJ whole genome shotgun (WGS) entry which is preliminary data.</text>
</comment>
<proteinExistence type="predicted"/>
<dbReference type="EMBL" id="FJUW01000043">
    <property type="protein sequence ID" value="CZT07623.1"/>
    <property type="molecule type" value="Genomic_DNA"/>
</dbReference>
<dbReference type="AlphaFoldDB" id="A0A1E1LAQ2"/>
<reference evidence="3" key="1">
    <citation type="submission" date="2016-03" db="EMBL/GenBank/DDBJ databases">
        <authorList>
            <person name="Ploux O."/>
        </authorList>
    </citation>
    <scope>NUCLEOTIDE SEQUENCE [LARGE SCALE GENOMIC DNA]</scope>
    <source>
        <strain evidence="3">UK7</strain>
    </source>
</reference>
<protein>
    <submittedName>
        <fullName evidence="2">Uncharacterized protein</fullName>
    </submittedName>
</protein>
<dbReference type="InParanoid" id="A0A1E1LAQ2"/>